<reference evidence="3" key="1">
    <citation type="journal article" date="2019" name="bioRxiv">
        <title>The Genome of the Zebra Mussel, Dreissena polymorpha: A Resource for Invasive Species Research.</title>
        <authorList>
            <person name="McCartney M.A."/>
            <person name="Auch B."/>
            <person name="Kono T."/>
            <person name="Mallez S."/>
            <person name="Zhang Y."/>
            <person name="Obille A."/>
            <person name="Becker A."/>
            <person name="Abrahante J.E."/>
            <person name="Garbe J."/>
            <person name="Badalamenti J.P."/>
            <person name="Herman A."/>
            <person name="Mangelson H."/>
            <person name="Liachko I."/>
            <person name="Sullivan S."/>
            <person name="Sone E.D."/>
            <person name="Koren S."/>
            <person name="Silverstein K.A.T."/>
            <person name="Beckman K.B."/>
            <person name="Gohl D.M."/>
        </authorList>
    </citation>
    <scope>NUCLEOTIDE SEQUENCE</scope>
    <source>
        <strain evidence="3">Duluth1</strain>
        <tissue evidence="3">Whole animal</tissue>
    </source>
</reference>
<dbReference type="Gene3D" id="2.30.29.30">
    <property type="entry name" value="Pleckstrin-homology domain (PH domain)/Phosphotyrosine-binding domain (PTB)"/>
    <property type="match status" value="2"/>
</dbReference>
<dbReference type="FunFam" id="2.30.29.30:FF:000286">
    <property type="entry name" value="PH-protein kinase domain containing protein"/>
    <property type="match status" value="1"/>
</dbReference>
<evidence type="ECO:0000259" key="2">
    <source>
        <dbReference type="PROSITE" id="PS50003"/>
    </source>
</evidence>
<keyword evidence="4" id="KW-1185">Reference proteome</keyword>
<evidence type="ECO:0000256" key="1">
    <source>
        <dbReference type="SAM" id="MobiDB-lite"/>
    </source>
</evidence>
<name>A0A9D3YVV5_DREPO</name>
<dbReference type="SUPFAM" id="SSF50729">
    <property type="entry name" value="PH domain-like"/>
    <property type="match status" value="2"/>
</dbReference>
<sequence>VSDARKLRPKGGNCFYITHSGDQMFIQASSEADMNKWIDALNEASKIRVSEAKHIELAPPNTRNEVAGGVIQRSTVESSDGGRDTPETQMPALSLQSIKSGYATKQGALRKNWKRRFFVLDETGFSYFKNEKERLPIKRIPLTDIRKAIPVINTHHHRQNLFEIVTEDRTYYVQCETPTECTEWIHTLNHCIDNMGQDSNNSALSPQRVPTEAVHMRTPSQEATKPSRAVWDQLCPDDTSKAKSSLRGNKKSWPLW</sequence>
<proteinExistence type="predicted"/>
<evidence type="ECO:0000313" key="3">
    <source>
        <dbReference type="EMBL" id="KAH3707242.1"/>
    </source>
</evidence>
<feature type="region of interest" description="Disordered" evidence="1">
    <location>
        <begin position="199"/>
        <end position="256"/>
    </location>
</feature>
<dbReference type="InterPro" id="IPR011993">
    <property type="entry name" value="PH-like_dom_sf"/>
</dbReference>
<dbReference type="Pfam" id="PF00169">
    <property type="entry name" value="PH"/>
    <property type="match status" value="1"/>
</dbReference>
<dbReference type="Proteomes" id="UP000828390">
    <property type="component" value="Unassembled WGS sequence"/>
</dbReference>
<dbReference type="InterPro" id="IPR001849">
    <property type="entry name" value="PH_domain"/>
</dbReference>
<dbReference type="AlphaFoldDB" id="A0A9D3YVV5"/>
<feature type="domain" description="PH" evidence="2">
    <location>
        <begin position="96"/>
        <end position="193"/>
    </location>
</feature>
<evidence type="ECO:0000313" key="4">
    <source>
        <dbReference type="Proteomes" id="UP000828390"/>
    </source>
</evidence>
<reference evidence="3" key="2">
    <citation type="submission" date="2020-11" db="EMBL/GenBank/DDBJ databases">
        <authorList>
            <person name="McCartney M.A."/>
            <person name="Auch B."/>
            <person name="Kono T."/>
            <person name="Mallez S."/>
            <person name="Becker A."/>
            <person name="Gohl D.M."/>
            <person name="Silverstein K.A.T."/>
            <person name="Koren S."/>
            <person name="Bechman K.B."/>
            <person name="Herman A."/>
            <person name="Abrahante J.E."/>
            <person name="Garbe J."/>
        </authorList>
    </citation>
    <scope>NUCLEOTIDE SEQUENCE</scope>
    <source>
        <strain evidence="3">Duluth1</strain>
        <tissue evidence="3">Whole animal</tissue>
    </source>
</reference>
<organism evidence="3 4">
    <name type="scientific">Dreissena polymorpha</name>
    <name type="common">Zebra mussel</name>
    <name type="synonym">Mytilus polymorpha</name>
    <dbReference type="NCBI Taxonomy" id="45954"/>
    <lineage>
        <taxon>Eukaryota</taxon>
        <taxon>Metazoa</taxon>
        <taxon>Spiralia</taxon>
        <taxon>Lophotrochozoa</taxon>
        <taxon>Mollusca</taxon>
        <taxon>Bivalvia</taxon>
        <taxon>Autobranchia</taxon>
        <taxon>Heteroconchia</taxon>
        <taxon>Euheterodonta</taxon>
        <taxon>Imparidentia</taxon>
        <taxon>Neoheterodontei</taxon>
        <taxon>Myida</taxon>
        <taxon>Dreissenoidea</taxon>
        <taxon>Dreissenidae</taxon>
        <taxon>Dreissena</taxon>
    </lineage>
</organism>
<comment type="caution">
    <text evidence="3">The sequence shown here is derived from an EMBL/GenBank/DDBJ whole genome shotgun (WGS) entry which is preliminary data.</text>
</comment>
<gene>
    <name evidence="3" type="ORF">DPMN_066641</name>
</gene>
<protein>
    <recommendedName>
        <fullName evidence="2">PH domain-containing protein</fullName>
    </recommendedName>
</protein>
<dbReference type="SMART" id="SM00233">
    <property type="entry name" value="PH"/>
    <property type="match status" value="1"/>
</dbReference>
<accession>A0A9D3YVV5</accession>
<dbReference type="EMBL" id="JAIWYP010000014">
    <property type="protein sequence ID" value="KAH3707242.1"/>
    <property type="molecule type" value="Genomic_DNA"/>
</dbReference>
<dbReference type="PANTHER" id="PTHR14336:SF8">
    <property type="entry name" value="PROTEIN OPY1"/>
    <property type="match status" value="1"/>
</dbReference>
<dbReference type="PANTHER" id="PTHR14336">
    <property type="entry name" value="TANDEM PH DOMAIN CONTAINING PROTEIN"/>
    <property type="match status" value="1"/>
</dbReference>
<dbReference type="InterPro" id="IPR051707">
    <property type="entry name" value="PI-Interact_SigTrans_Reg"/>
</dbReference>
<feature type="non-terminal residue" evidence="3">
    <location>
        <position position="1"/>
    </location>
</feature>
<feature type="domain" description="PH" evidence="2">
    <location>
        <begin position="1"/>
        <end position="46"/>
    </location>
</feature>
<dbReference type="PROSITE" id="PS50003">
    <property type="entry name" value="PH_DOMAIN"/>
    <property type="match status" value="2"/>
</dbReference>